<comment type="caution">
    <text evidence="2">The sequence shown here is derived from an EMBL/GenBank/DDBJ whole genome shotgun (WGS) entry which is preliminary data.</text>
</comment>
<dbReference type="AlphaFoldDB" id="A0A5B7EEQ1"/>
<proteinExistence type="predicted"/>
<evidence type="ECO:0000256" key="1">
    <source>
        <dbReference type="SAM" id="MobiDB-lite"/>
    </source>
</evidence>
<sequence length="111" mass="12689">MKNHRQRRLPNVILMTRAAQLAEGGEGEAREPLFTTTCVDTSKSEWRKSEERKAKQADREIEKSEDSGSHDDDSLKENREASAPQTLNNKVQQTHNTLSTKANKNKKNKRK</sequence>
<feature type="region of interest" description="Disordered" evidence="1">
    <location>
        <begin position="22"/>
        <end position="111"/>
    </location>
</feature>
<protein>
    <submittedName>
        <fullName evidence="2">Uncharacterized protein</fullName>
    </submittedName>
</protein>
<feature type="compositionally biased region" description="Polar residues" evidence="1">
    <location>
        <begin position="83"/>
        <end position="100"/>
    </location>
</feature>
<reference evidence="2 3" key="1">
    <citation type="submission" date="2019-05" db="EMBL/GenBank/DDBJ databases">
        <title>Another draft genome of Portunus trituberculatus and its Hox gene families provides insights of decapod evolution.</title>
        <authorList>
            <person name="Jeong J.-H."/>
            <person name="Song I."/>
            <person name="Kim S."/>
            <person name="Choi T."/>
            <person name="Kim D."/>
            <person name="Ryu S."/>
            <person name="Kim W."/>
        </authorList>
    </citation>
    <scope>NUCLEOTIDE SEQUENCE [LARGE SCALE GENOMIC DNA]</scope>
    <source>
        <tissue evidence="2">Muscle</tissue>
    </source>
</reference>
<organism evidence="2 3">
    <name type="scientific">Portunus trituberculatus</name>
    <name type="common">Swimming crab</name>
    <name type="synonym">Neptunus trituberculatus</name>
    <dbReference type="NCBI Taxonomy" id="210409"/>
    <lineage>
        <taxon>Eukaryota</taxon>
        <taxon>Metazoa</taxon>
        <taxon>Ecdysozoa</taxon>
        <taxon>Arthropoda</taxon>
        <taxon>Crustacea</taxon>
        <taxon>Multicrustacea</taxon>
        <taxon>Malacostraca</taxon>
        <taxon>Eumalacostraca</taxon>
        <taxon>Eucarida</taxon>
        <taxon>Decapoda</taxon>
        <taxon>Pleocyemata</taxon>
        <taxon>Brachyura</taxon>
        <taxon>Eubrachyura</taxon>
        <taxon>Portunoidea</taxon>
        <taxon>Portunidae</taxon>
        <taxon>Portuninae</taxon>
        <taxon>Portunus</taxon>
    </lineage>
</organism>
<gene>
    <name evidence="2" type="ORF">E2C01_026151</name>
</gene>
<name>A0A5B7EEQ1_PORTR</name>
<keyword evidence="3" id="KW-1185">Reference proteome</keyword>
<accession>A0A5B7EEQ1</accession>
<feature type="compositionally biased region" description="Basic and acidic residues" evidence="1">
    <location>
        <begin position="42"/>
        <end position="80"/>
    </location>
</feature>
<evidence type="ECO:0000313" key="2">
    <source>
        <dbReference type="EMBL" id="MPC32820.1"/>
    </source>
</evidence>
<dbReference type="EMBL" id="VSRR010002702">
    <property type="protein sequence ID" value="MPC32820.1"/>
    <property type="molecule type" value="Genomic_DNA"/>
</dbReference>
<dbReference type="Proteomes" id="UP000324222">
    <property type="component" value="Unassembled WGS sequence"/>
</dbReference>
<evidence type="ECO:0000313" key="3">
    <source>
        <dbReference type="Proteomes" id="UP000324222"/>
    </source>
</evidence>
<dbReference type="OrthoDB" id="340227at2759"/>